<dbReference type="PANTHER" id="PTHR13604">
    <property type="entry name" value="DC12-RELATED"/>
    <property type="match status" value="1"/>
</dbReference>
<evidence type="ECO:0000256" key="7">
    <source>
        <dbReference type="ARBA" id="ARBA00023239"/>
    </source>
</evidence>
<sequence>MCGRYTLAADLAVLLARFDVDVAVWPHEPRYNIAPGQQVPAIVETASGTRRLGALRWGLVPSWANDPRIGSRLLNARAETAAAKPAFRDALARRRCLIPADGFYEWDKRGGGKQPLRFLPKDGGLFAMAGLYETWTSPDGAKLHTCTILTTAPNELVAPIHDRMPVILSPEAESLWLDRRVTDASALAPLLKPYPGERMTAYPVNPSVGRVGFDDPSCLQPLA</sequence>
<dbReference type="Pfam" id="PF02586">
    <property type="entry name" value="SRAP"/>
    <property type="match status" value="1"/>
</dbReference>
<dbReference type="Gene3D" id="3.90.1680.10">
    <property type="entry name" value="SOS response associated peptidase-like"/>
    <property type="match status" value="1"/>
</dbReference>
<evidence type="ECO:0000256" key="5">
    <source>
        <dbReference type="ARBA" id="ARBA00023124"/>
    </source>
</evidence>
<keyword evidence="2 8" id="KW-0645">Protease</keyword>
<accession>A0ABW2V839</accession>
<name>A0ABW2V839_9BACL</name>
<keyword evidence="6" id="KW-0238">DNA-binding</keyword>
<keyword evidence="10" id="KW-1185">Reference proteome</keyword>
<evidence type="ECO:0000313" key="10">
    <source>
        <dbReference type="Proteomes" id="UP001596528"/>
    </source>
</evidence>
<keyword evidence="4 8" id="KW-0378">Hydrolase</keyword>
<evidence type="ECO:0000313" key="9">
    <source>
        <dbReference type="EMBL" id="MFC7750965.1"/>
    </source>
</evidence>
<dbReference type="InterPro" id="IPR036590">
    <property type="entry name" value="SRAP-like"/>
</dbReference>
<organism evidence="9 10">
    <name type="scientific">Paenibacillus thermoaerophilus</name>
    <dbReference type="NCBI Taxonomy" id="1215385"/>
    <lineage>
        <taxon>Bacteria</taxon>
        <taxon>Bacillati</taxon>
        <taxon>Bacillota</taxon>
        <taxon>Bacilli</taxon>
        <taxon>Bacillales</taxon>
        <taxon>Paenibacillaceae</taxon>
        <taxon>Paenibacillus</taxon>
    </lineage>
</organism>
<dbReference type="GO" id="GO:0016787">
    <property type="term" value="F:hydrolase activity"/>
    <property type="evidence" value="ECO:0007669"/>
    <property type="project" value="UniProtKB-KW"/>
</dbReference>
<dbReference type="RefSeq" id="WP_138789229.1">
    <property type="nucleotide sequence ID" value="NZ_JBHTGQ010000031.1"/>
</dbReference>
<evidence type="ECO:0000256" key="3">
    <source>
        <dbReference type="ARBA" id="ARBA00022763"/>
    </source>
</evidence>
<evidence type="ECO:0000256" key="6">
    <source>
        <dbReference type="ARBA" id="ARBA00023125"/>
    </source>
</evidence>
<dbReference type="Proteomes" id="UP001596528">
    <property type="component" value="Unassembled WGS sequence"/>
</dbReference>
<evidence type="ECO:0000256" key="2">
    <source>
        <dbReference type="ARBA" id="ARBA00022670"/>
    </source>
</evidence>
<evidence type="ECO:0000256" key="1">
    <source>
        <dbReference type="ARBA" id="ARBA00008136"/>
    </source>
</evidence>
<dbReference type="PANTHER" id="PTHR13604:SF0">
    <property type="entry name" value="ABASIC SITE PROCESSING PROTEIN HMCES"/>
    <property type="match status" value="1"/>
</dbReference>
<evidence type="ECO:0000256" key="4">
    <source>
        <dbReference type="ARBA" id="ARBA00022801"/>
    </source>
</evidence>
<proteinExistence type="inferred from homology"/>
<gene>
    <name evidence="9" type="ORF">ACFQWB_13640</name>
</gene>
<evidence type="ECO:0000256" key="8">
    <source>
        <dbReference type="RuleBase" id="RU364100"/>
    </source>
</evidence>
<comment type="caution">
    <text evidence="9">The sequence shown here is derived from an EMBL/GenBank/DDBJ whole genome shotgun (WGS) entry which is preliminary data.</text>
</comment>
<dbReference type="EMBL" id="JBHTGQ010000031">
    <property type="protein sequence ID" value="MFC7750965.1"/>
    <property type="molecule type" value="Genomic_DNA"/>
</dbReference>
<reference evidence="10" key="1">
    <citation type="journal article" date="2019" name="Int. J. Syst. Evol. Microbiol.">
        <title>The Global Catalogue of Microorganisms (GCM) 10K type strain sequencing project: providing services to taxonomists for standard genome sequencing and annotation.</title>
        <authorList>
            <consortium name="The Broad Institute Genomics Platform"/>
            <consortium name="The Broad Institute Genome Sequencing Center for Infectious Disease"/>
            <person name="Wu L."/>
            <person name="Ma J."/>
        </authorList>
    </citation>
    <scope>NUCLEOTIDE SEQUENCE [LARGE SCALE GENOMIC DNA]</scope>
    <source>
        <strain evidence="10">JCM 18657</strain>
    </source>
</reference>
<protein>
    <recommendedName>
        <fullName evidence="8">Abasic site processing protein</fullName>
        <ecNumber evidence="8">3.4.-.-</ecNumber>
    </recommendedName>
</protein>
<keyword evidence="3" id="KW-0227">DNA damage</keyword>
<dbReference type="SUPFAM" id="SSF143081">
    <property type="entry name" value="BB1717-like"/>
    <property type="match status" value="1"/>
</dbReference>
<dbReference type="EC" id="3.4.-.-" evidence="8"/>
<comment type="similarity">
    <text evidence="1 8">Belongs to the SOS response-associated peptidase family.</text>
</comment>
<dbReference type="InterPro" id="IPR003738">
    <property type="entry name" value="SRAP"/>
</dbReference>
<keyword evidence="5" id="KW-0190">Covalent protein-DNA linkage</keyword>
<keyword evidence="7" id="KW-0456">Lyase</keyword>